<dbReference type="EMBL" id="JAFKCZ010000008">
    <property type="protein sequence ID" value="MBN7797429.1"/>
    <property type="molecule type" value="Genomic_DNA"/>
</dbReference>
<gene>
    <name evidence="1" type="ORF">JYP50_12545</name>
</gene>
<organism evidence="1 2">
    <name type="scientific">Parahaliea mediterranea</name>
    <dbReference type="NCBI Taxonomy" id="651086"/>
    <lineage>
        <taxon>Bacteria</taxon>
        <taxon>Pseudomonadati</taxon>
        <taxon>Pseudomonadota</taxon>
        <taxon>Gammaproteobacteria</taxon>
        <taxon>Cellvibrionales</taxon>
        <taxon>Halieaceae</taxon>
        <taxon>Parahaliea</taxon>
    </lineage>
</organism>
<proteinExistence type="predicted"/>
<protein>
    <submittedName>
        <fullName evidence="1">Uncharacterized protein</fullName>
    </submittedName>
</protein>
<reference evidence="1" key="1">
    <citation type="submission" date="2021-02" db="EMBL/GenBank/DDBJ databases">
        <title>PHA producing bacteria isolated from coastal sediment in Guangdong, Shenzhen.</title>
        <authorList>
            <person name="Zheng W."/>
            <person name="Yu S."/>
            <person name="Huang Y."/>
        </authorList>
    </citation>
    <scope>NUCLEOTIDE SEQUENCE</scope>
    <source>
        <strain evidence="1">TN14-10</strain>
    </source>
</reference>
<name>A0A939IJA0_9GAMM</name>
<evidence type="ECO:0000313" key="2">
    <source>
        <dbReference type="Proteomes" id="UP000664303"/>
    </source>
</evidence>
<keyword evidence="2" id="KW-1185">Reference proteome</keyword>
<accession>A0A939IJA0</accession>
<dbReference type="AlphaFoldDB" id="A0A939IJA0"/>
<comment type="caution">
    <text evidence="1">The sequence shown here is derived from an EMBL/GenBank/DDBJ whole genome shotgun (WGS) entry which is preliminary data.</text>
</comment>
<sequence>MTTDVPRTDPPRPLNIGNCEERVEEASRRYRASVDGEIVEISLPLEHRLLTPGDAFLAFALLDAMVSRREIHLDDTLPVNSALLDGLGDLQRMYHIWNRKLQAVVIRAQSQIDNAVREGCACFYSAGVDSAYSLGYYRDQVTHLVTMNSFEGWRDEQQWSRFIDRQRSLASSIGVQLVTISGNFRLFAENRGISHHFQHGLELGGIASALGFRRTLIPSSFAADSLHPWGSHPLTDPLWGGGGREVIHHGCQALRVDKTRFLGQHQDLLDNLQVCWARTDSNCGNCSKCLRTRLALGLLSLHSAALPDLTDYSEARRLKVPNHFALPFARELADLARDMGQERLARTLAGKIRLFRLKSLSTDLVNVATNDRLRVLYRRIRRWEWAQYRVTMTSGESAN</sequence>
<evidence type="ECO:0000313" key="1">
    <source>
        <dbReference type="EMBL" id="MBN7797429.1"/>
    </source>
</evidence>
<dbReference type="Proteomes" id="UP000664303">
    <property type="component" value="Unassembled WGS sequence"/>
</dbReference>
<dbReference type="RefSeq" id="WP_206560876.1">
    <property type="nucleotide sequence ID" value="NZ_JAFKCZ010000008.1"/>
</dbReference>